<sequence length="249" mass="26850">MAATLRQLARPALRAPSKHLAAPAITFHLHDQHQHHNQRFLPAASRATFFSLPGNPLGPPAPAHLSARRRLPYQASALYDIIADVDSYASFLPYCTHSRVTAWRPGPNGKGRWPAAGELTVGWGPVTETYTSRLYCIPGRVVEAVSGKGTPGISPAEAKECGIDLDEVIPGTKASVGGLFESLVTRWTVTQEQGTGGSRPWADVELSIRYQFSNPMYQVATGSVANELAGVMVNAFEKRARDLLGAARP</sequence>
<dbReference type="KEGG" id="pgri:PgNI_02394"/>
<dbReference type="InterPro" id="IPR023393">
    <property type="entry name" value="START-like_dom_sf"/>
</dbReference>
<dbReference type="PANTHER" id="PTHR12901:SF10">
    <property type="entry name" value="COENZYME Q-BINDING PROTEIN COQ10, MITOCHONDRIAL"/>
    <property type="match status" value="1"/>
</dbReference>
<evidence type="ECO:0000313" key="6">
    <source>
        <dbReference type="RefSeq" id="XP_030986890.1"/>
    </source>
</evidence>
<comment type="similarity">
    <text evidence="1">Belongs to the COQ10 family.</text>
</comment>
<dbReference type="InterPro" id="IPR044996">
    <property type="entry name" value="COQ10-like"/>
</dbReference>
<gene>
    <name evidence="6" type="ORF">PgNI_02394</name>
</gene>
<comment type="subunit">
    <text evidence="2">Interacts with coenzyme Q.</text>
</comment>
<dbReference type="GO" id="GO:0045333">
    <property type="term" value="P:cellular respiration"/>
    <property type="evidence" value="ECO:0007669"/>
    <property type="project" value="InterPro"/>
</dbReference>
<dbReference type="SUPFAM" id="SSF55961">
    <property type="entry name" value="Bet v1-like"/>
    <property type="match status" value="1"/>
</dbReference>
<reference evidence="6" key="3">
    <citation type="submission" date="2025-08" db="UniProtKB">
        <authorList>
            <consortium name="RefSeq"/>
        </authorList>
    </citation>
    <scope>IDENTIFICATION</scope>
    <source>
        <strain evidence="6">NI907</strain>
    </source>
</reference>
<dbReference type="RefSeq" id="XP_030986890.1">
    <property type="nucleotide sequence ID" value="XM_031122461.1"/>
</dbReference>
<reference evidence="6" key="1">
    <citation type="journal article" date="2019" name="Mol. Biol. Evol.">
        <title>Blast fungal genomes show frequent chromosomal changes, gene gains and losses, and effector gene turnover.</title>
        <authorList>
            <person name="Gomez Luciano L.B."/>
            <person name="Jason Tsai I."/>
            <person name="Chuma I."/>
            <person name="Tosa Y."/>
            <person name="Chen Y.H."/>
            <person name="Li J.Y."/>
            <person name="Li M.Y."/>
            <person name="Jade Lu M.Y."/>
            <person name="Nakayashiki H."/>
            <person name="Li W.H."/>
        </authorList>
    </citation>
    <scope>NUCLEOTIDE SEQUENCE</scope>
    <source>
        <strain evidence="6">NI907</strain>
    </source>
</reference>
<comment type="function">
    <text evidence="3">Required for the function of coenzyme Q in the respiratory chain. May serve as a chaperone or may be involved in the transport of Q6 from its site of synthesis to the catalytic sites of the respiratory complexes.</text>
</comment>
<protein>
    <recommendedName>
        <fullName evidence="4">Coenzyme Q-binding protein COQ10 START domain-containing protein</fullName>
    </recommendedName>
</protein>
<evidence type="ECO:0000313" key="5">
    <source>
        <dbReference type="Proteomes" id="UP000515153"/>
    </source>
</evidence>
<dbReference type="InterPro" id="IPR005031">
    <property type="entry name" value="COQ10_START"/>
</dbReference>
<evidence type="ECO:0000256" key="1">
    <source>
        <dbReference type="ARBA" id="ARBA00006885"/>
    </source>
</evidence>
<evidence type="ECO:0000256" key="3">
    <source>
        <dbReference type="ARBA" id="ARBA00024947"/>
    </source>
</evidence>
<dbReference type="GO" id="GO:0048039">
    <property type="term" value="F:ubiquinone binding"/>
    <property type="evidence" value="ECO:0007669"/>
    <property type="project" value="InterPro"/>
</dbReference>
<dbReference type="PANTHER" id="PTHR12901">
    <property type="entry name" value="SPERM PROTEIN HOMOLOG"/>
    <property type="match status" value="1"/>
</dbReference>
<dbReference type="AlphaFoldDB" id="A0A6P8BI57"/>
<name>A0A6P8BI57_PYRGI</name>
<organism evidence="5 6">
    <name type="scientific">Pyricularia grisea</name>
    <name type="common">Crabgrass-specific blast fungus</name>
    <name type="synonym">Magnaporthe grisea</name>
    <dbReference type="NCBI Taxonomy" id="148305"/>
    <lineage>
        <taxon>Eukaryota</taxon>
        <taxon>Fungi</taxon>
        <taxon>Dikarya</taxon>
        <taxon>Ascomycota</taxon>
        <taxon>Pezizomycotina</taxon>
        <taxon>Sordariomycetes</taxon>
        <taxon>Sordariomycetidae</taxon>
        <taxon>Magnaporthales</taxon>
        <taxon>Pyriculariaceae</taxon>
        <taxon>Pyricularia</taxon>
    </lineage>
</organism>
<reference evidence="6" key="2">
    <citation type="submission" date="2019-10" db="EMBL/GenBank/DDBJ databases">
        <authorList>
            <consortium name="NCBI Genome Project"/>
        </authorList>
    </citation>
    <scope>NUCLEOTIDE SEQUENCE</scope>
    <source>
        <strain evidence="6">NI907</strain>
    </source>
</reference>
<dbReference type="Gene3D" id="3.30.530.20">
    <property type="match status" value="1"/>
</dbReference>
<feature type="domain" description="Coenzyme Q-binding protein COQ10 START" evidence="4">
    <location>
        <begin position="71"/>
        <end position="237"/>
    </location>
</feature>
<dbReference type="Proteomes" id="UP000515153">
    <property type="component" value="Unplaced"/>
</dbReference>
<evidence type="ECO:0000256" key="2">
    <source>
        <dbReference type="ARBA" id="ARBA00011814"/>
    </source>
</evidence>
<proteinExistence type="inferred from homology"/>
<keyword evidence="5" id="KW-1185">Reference proteome</keyword>
<dbReference type="Pfam" id="PF03364">
    <property type="entry name" value="Polyketide_cyc"/>
    <property type="match status" value="1"/>
</dbReference>
<dbReference type="GO" id="GO:0005739">
    <property type="term" value="C:mitochondrion"/>
    <property type="evidence" value="ECO:0007669"/>
    <property type="project" value="TreeGrafter"/>
</dbReference>
<evidence type="ECO:0000259" key="4">
    <source>
        <dbReference type="Pfam" id="PF03364"/>
    </source>
</evidence>
<dbReference type="CDD" id="cd07813">
    <property type="entry name" value="COQ10p_like"/>
    <property type="match status" value="1"/>
</dbReference>
<dbReference type="GeneID" id="41957373"/>
<accession>A0A6P8BI57</accession>